<dbReference type="Proteomes" id="UP000218965">
    <property type="component" value="Chromosome"/>
</dbReference>
<proteinExistence type="predicted"/>
<protein>
    <submittedName>
        <fullName evidence="2">Alpha-ketoglutarate decarboxylase</fullName>
    </submittedName>
    <submittedName>
        <fullName evidence="3">Mycothiol system anti-sigma-R factor</fullName>
    </submittedName>
</protein>
<sequence length="80" mass="8872">MTDCGCDKAKAELEEFLHNELSPQQCQDIRDHMAVCDDCSAEHLVGLTLTNKVKEACQEKAPDELRELVLGAISNLDNRA</sequence>
<dbReference type="Pfam" id="PF13490">
    <property type="entry name" value="zf-HC2"/>
    <property type="match status" value="1"/>
</dbReference>
<dbReference type="EMBL" id="SGXT01000018">
    <property type="protein sequence ID" value="RZT58190.1"/>
    <property type="molecule type" value="Genomic_DNA"/>
</dbReference>
<organism evidence="2 4">
    <name type="scientific">Microcella alkaliphila</name>
    <dbReference type="NCBI Taxonomy" id="279828"/>
    <lineage>
        <taxon>Bacteria</taxon>
        <taxon>Bacillati</taxon>
        <taxon>Actinomycetota</taxon>
        <taxon>Actinomycetes</taxon>
        <taxon>Micrococcales</taxon>
        <taxon>Microbacteriaceae</taxon>
        <taxon>Microcella</taxon>
    </lineage>
</organism>
<evidence type="ECO:0000313" key="5">
    <source>
        <dbReference type="Proteomes" id="UP000292408"/>
    </source>
</evidence>
<dbReference type="InterPro" id="IPR027383">
    <property type="entry name" value="Znf_put"/>
</dbReference>
<reference evidence="3 5" key="1">
    <citation type="journal article" date="2015" name="Stand. Genomic Sci.">
        <title>Genomic Encyclopedia of Bacterial and Archaeal Type Strains, Phase III: the genomes of soil and plant-associated and newly described type strains.</title>
        <authorList>
            <person name="Whitman W.B."/>
            <person name="Woyke T."/>
            <person name="Klenk H.P."/>
            <person name="Zhou Y."/>
            <person name="Lilburn T.G."/>
            <person name="Beck B.J."/>
            <person name="De Vos P."/>
            <person name="Vandamme P."/>
            <person name="Eisen J.A."/>
            <person name="Garrity G."/>
            <person name="Hugenholtz P."/>
            <person name="Kyrpides N.C."/>
        </authorList>
    </citation>
    <scope>NUCLEOTIDE SEQUENCE [LARGE SCALE GENOMIC DNA]</scope>
    <source>
        <strain evidence="3 5">AC4r</strain>
    </source>
</reference>
<reference evidence="4" key="3">
    <citation type="submission" date="2015-12" db="EMBL/GenBank/DDBJ databases">
        <authorList>
            <person name="Shamseldin A."/>
            <person name="Moawad H."/>
            <person name="Abd El-Rahim W.M."/>
            <person name="Sadowsky M.J."/>
        </authorList>
    </citation>
    <scope>NUCLEOTIDE SEQUENCE [LARGE SCALE GENOMIC DNA]</scope>
    <source>
        <strain evidence="4">JAM AC0309</strain>
    </source>
</reference>
<dbReference type="OrthoDB" id="3267840at2"/>
<dbReference type="Proteomes" id="UP000292408">
    <property type="component" value="Unassembled WGS sequence"/>
</dbReference>
<name>A0A0U4NXM2_9MICO</name>
<reference evidence="2" key="2">
    <citation type="submission" date="2015-12" db="EMBL/GenBank/DDBJ databases">
        <authorList>
            <consortium name="Microcella alkaliphila JAM AC0309 genome sequencing consortium"/>
            <person name="Kurata A."/>
            <person name="Hirose Y."/>
            <person name="Kishimoto N."/>
            <person name="Kobayashi T."/>
        </authorList>
    </citation>
    <scope>NUCLEOTIDE SEQUENCE</scope>
    <source>
        <strain evidence="2">JAM AC0309</strain>
    </source>
</reference>
<dbReference type="AlphaFoldDB" id="A0A0U4NXM2"/>
<accession>A0A0U4NXM2</accession>
<feature type="domain" description="Putative zinc-finger" evidence="1">
    <location>
        <begin position="6"/>
        <end position="39"/>
    </location>
</feature>
<reference evidence="2 4" key="4">
    <citation type="submission" date="2016-01" db="EMBL/GenBank/DDBJ databases">
        <title>Microcella alkaliphila JAM AC0309 whole genome shotgun sequence.</title>
        <authorList>
            <person name="Kurata A."/>
            <person name="Hirose Y."/>
            <person name="Kishimoto N."/>
            <person name="Kobayashi T."/>
        </authorList>
    </citation>
    <scope>NUCLEOTIDE SEQUENCE [LARGE SCALE GENOMIC DNA]</scope>
    <source>
        <strain evidence="2 4">JAM AC0309</strain>
    </source>
</reference>
<evidence type="ECO:0000259" key="1">
    <source>
        <dbReference type="Pfam" id="PF13490"/>
    </source>
</evidence>
<dbReference type="KEGG" id="malk:MalAC0309_2120"/>
<gene>
    <name evidence="2" type="primary">kgd</name>
    <name evidence="3" type="ORF">EV140_2432</name>
    <name evidence="2" type="ORF">MalAC0309_2120</name>
</gene>
<evidence type="ECO:0000313" key="3">
    <source>
        <dbReference type="EMBL" id="RZT58190.1"/>
    </source>
</evidence>
<evidence type="ECO:0000313" key="2">
    <source>
        <dbReference type="EMBL" id="BAU32963.1"/>
    </source>
</evidence>
<dbReference type="EMBL" id="AP017315">
    <property type="protein sequence ID" value="BAU32963.1"/>
    <property type="molecule type" value="Genomic_DNA"/>
</dbReference>
<reference evidence="3" key="5">
    <citation type="submission" date="2019-02" db="EMBL/GenBank/DDBJ databases">
        <authorList>
            <person name="Whitman W."/>
            <person name="Huntemann M."/>
            <person name="Clum A."/>
            <person name="Pillay M."/>
            <person name="Palaniappan K."/>
            <person name="Varghese N."/>
            <person name="Mikhailova N."/>
            <person name="Stamatis D."/>
            <person name="Reddy T."/>
            <person name="Daum C."/>
            <person name="Shapiro N."/>
            <person name="Ivanova N."/>
            <person name="Kyrpides N."/>
            <person name="Woyke T."/>
        </authorList>
    </citation>
    <scope>NUCLEOTIDE SEQUENCE</scope>
    <source>
        <strain evidence="3">AC4r</strain>
    </source>
</reference>
<keyword evidence="5" id="KW-1185">Reference proteome</keyword>
<dbReference type="RefSeq" id="WP_096422484.1">
    <property type="nucleotide sequence ID" value="NZ_AP017315.1"/>
</dbReference>
<evidence type="ECO:0000313" key="4">
    <source>
        <dbReference type="Proteomes" id="UP000218965"/>
    </source>
</evidence>